<proteinExistence type="predicted"/>
<feature type="compositionally biased region" description="Acidic residues" evidence="5">
    <location>
        <begin position="1090"/>
        <end position="1130"/>
    </location>
</feature>
<dbReference type="EMBL" id="WIXE01018403">
    <property type="protein sequence ID" value="KAK5970950.1"/>
    <property type="molecule type" value="Genomic_DNA"/>
</dbReference>
<comment type="caution">
    <text evidence="8">The sequence shown here is derived from an EMBL/GenBank/DDBJ whole genome shotgun (WGS) entry which is preliminary data.</text>
</comment>
<evidence type="ECO:0000313" key="8">
    <source>
        <dbReference type="EMBL" id="KAK5970950.1"/>
    </source>
</evidence>
<dbReference type="Gene3D" id="3.90.228.10">
    <property type="match status" value="1"/>
</dbReference>
<dbReference type="PROSITE" id="PS50297">
    <property type="entry name" value="ANK_REP_REGION"/>
    <property type="match status" value="1"/>
</dbReference>
<feature type="region of interest" description="Disordered" evidence="5">
    <location>
        <begin position="67"/>
        <end position="91"/>
    </location>
</feature>
<accession>A0AAN8F0N8</accession>
<feature type="repeat" description="ANK" evidence="3">
    <location>
        <begin position="372"/>
        <end position="404"/>
    </location>
</feature>
<dbReference type="PANTHER" id="PTHR24198:SF165">
    <property type="entry name" value="ANKYRIN REPEAT-CONTAINING PROTEIN-RELATED"/>
    <property type="match status" value="1"/>
</dbReference>
<evidence type="ECO:0000256" key="5">
    <source>
        <dbReference type="SAM" id="MobiDB-lite"/>
    </source>
</evidence>
<dbReference type="Pfam" id="PF00644">
    <property type="entry name" value="PARP"/>
    <property type="match status" value="1"/>
</dbReference>
<protein>
    <recommendedName>
        <fullName evidence="4">Poly [ADP-ribose] polymerase</fullName>
        <shortName evidence="4">PARP</shortName>
        <ecNumber evidence="4">2.4.2.-</ecNumber>
    </recommendedName>
</protein>
<dbReference type="Pfam" id="PF12796">
    <property type="entry name" value="Ank_2"/>
    <property type="match status" value="3"/>
</dbReference>
<dbReference type="InterPro" id="IPR036770">
    <property type="entry name" value="Ankyrin_rpt-contain_sf"/>
</dbReference>
<name>A0AAN8F0N8_TRICO</name>
<sequence>MEVVLCLSIASSLLVILVFAVILSNLGPPATATNAPRPAGATNVVRHSTRNRKPTIFHTAPEFITKPISKGGKSKKRKARKEEAVMEKKGKKAISKKAIKERIEKIKSKKKEVVRTGSKKGNDRLTPRDGIKQSKENPFFVSPKSPEYASFITNARLLIRAIIRGDSKELKRLMSSSSRKIDLNACRTSFSHADSRTPDSVAALSKNDAIRQEYFKLKSQLNPGKAPRKEPNLLERKSTGQSNFYMIGRATRAVEMTRGGREGNNAFLKYDSAAGSSFEGVEALIESGIGYKEIVKLSKEPHLDSLGINVNQMDGMVVVAARMGLRELASALAEGPARSNMNDLHRETLKTGGTLPDRILGVSVLKKGYNNANITPLHTAAINPNVKILERLRTIEPNINIPDSNNWYTIHYAAVCEGPEPLKFLLKNGASPLSVNKQHETPLHVAARAGRKGNIKILLDAITSLEAPEKGAAGIKPEKSMINARTRQGDTALCLAVRYQRSEAVAALLAHKTVLVDHPTSSSHNKLTPLMIACSLGFLPIAEQLIEHGALIMAPDLKKRTALSHAVLNGQEHCAAMLLAKGADLLKQMGIQGHYGIVRWLLEEKASLVDINGKDMDGVTLLSSLLRYSSEDAQSELPEQIQYLLSRSPHFTLLHVLLELPMKVWSNNSLWLEESPPSTHLYDVMPVINNILMAPNSILEPIEWLAANNTDVPRDVYGRTPLHYAFASRAQFAKNALSSELRDPIAVVSILTRNMNKQQLDWGDCEGNSALHLAAYKNANICAVTLIRKGASVSVKNKEGNIPLAIAVLHGRQSIALTLIQADSNVTEQNITSMVQLIDASLKERQYNLANQLTKSLVTRVNGKKLPRTEYNLLLTFAEYFRGELAEDGAEMAVLNRLYSLGCEVMNDGVSLPIEAAILHGSWSLYRHFKARAGKDFASLRPAQPTQGPLRNAVLRLSEKCDADSEAVLREIASLPHFSLDEPLSLPLPYELTEASLTSVCPIAWCSALGEAYLVVRLRAAGADVNAPDLEGRTPLMIAVLANREAAVQALCGDGTMEAKKVLLKKTKGHKATRLLLGAMQGRKRKAPVNEDDEEDERAETEEESEAESEQAESESAAEDEANTEQDDVELNSPKKIPIYNKDLDLMACDRKGRNVLHYMVEPIAWENVELLRKLYKEVPSKIKQLLQQKNKDGNTPLDIAMRTKQRTMASVMTDILGGGPAKKAKTSNGVQISDVPDVSDLVCKYDVDEESKLFLARWHAEHDAIDMASTTPKPSALSGYRDTAELVICPVTQQFLWHGTKAVNLLSILKEGFLVNPRNSSITGRLFGDGIYLADSFEKSTHYCQPSANGLNYMLLCRVALGKCYSLNSWNYDWGDEMPKGYDSIHVVGQKHPSSSITENGVVMPLADFVDRSSRCYGGLEFSEYVVRNSNRILPQYLVIYQ</sequence>
<keyword evidence="4" id="KW-0808">Transferase</keyword>
<organism evidence="8 9">
    <name type="scientific">Trichostrongylus colubriformis</name>
    <name type="common">Black scour worm</name>
    <dbReference type="NCBI Taxonomy" id="6319"/>
    <lineage>
        <taxon>Eukaryota</taxon>
        <taxon>Metazoa</taxon>
        <taxon>Ecdysozoa</taxon>
        <taxon>Nematoda</taxon>
        <taxon>Chromadorea</taxon>
        <taxon>Rhabditida</taxon>
        <taxon>Rhabditina</taxon>
        <taxon>Rhabditomorpha</taxon>
        <taxon>Strongyloidea</taxon>
        <taxon>Trichostrongylidae</taxon>
        <taxon>Trichostrongylus</taxon>
    </lineage>
</organism>
<keyword evidence="4" id="KW-0328">Glycosyltransferase</keyword>
<feature type="region of interest" description="Disordered" evidence="5">
    <location>
        <begin position="110"/>
        <end position="139"/>
    </location>
</feature>
<keyword evidence="6" id="KW-0732">Signal</keyword>
<dbReference type="SUPFAM" id="SSF56399">
    <property type="entry name" value="ADP-ribosylation"/>
    <property type="match status" value="1"/>
</dbReference>
<gene>
    <name evidence="8" type="ORF">GCK32_004908</name>
</gene>
<evidence type="ECO:0000259" key="7">
    <source>
        <dbReference type="PROSITE" id="PS51059"/>
    </source>
</evidence>
<keyword evidence="9" id="KW-1185">Reference proteome</keyword>
<dbReference type="InterPro" id="IPR002110">
    <property type="entry name" value="Ankyrin_rpt"/>
</dbReference>
<keyword evidence="4" id="KW-0520">NAD</keyword>
<feature type="repeat" description="ANK" evidence="3">
    <location>
        <begin position="525"/>
        <end position="557"/>
    </location>
</feature>
<dbReference type="SMART" id="SM00248">
    <property type="entry name" value="ANK"/>
    <property type="match status" value="11"/>
</dbReference>
<feature type="signal peptide" evidence="6">
    <location>
        <begin position="1"/>
        <end position="32"/>
    </location>
</feature>
<evidence type="ECO:0000256" key="3">
    <source>
        <dbReference type="PROSITE-ProRule" id="PRU00023"/>
    </source>
</evidence>
<dbReference type="GO" id="GO:0003950">
    <property type="term" value="F:NAD+ poly-ADP-ribosyltransferase activity"/>
    <property type="evidence" value="ECO:0007669"/>
    <property type="project" value="UniProtKB-UniRule"/>
</dbReference>
<dbReference type="InterPro" id="IPR012317">
    <property type="entry name" value="Poly(ADP-ribose)pol_cat_dom"/>
</dbReference>
<feature type="repeat" description="ANK" evidence="3">
    <location>
        <begin position="438"/>
        <end position="470"/>
    </location>
</feature>
<feature type="domain" description="PARP catalytic" evidence="7">
    <location>
        <begin position="1170"/>
        <end position="1443"/>
    </location>
</feature>
<reference evidence="8 9" key="1">
    <citation type="submission" date="2019-10" db="EMBL/GenBank/DDBJ databases">
        <title>Assembly and Annotation for the nematode Trichostrongylus colubriformis.</title>
        <authorList>
            <person name="Martin J."/>
        </authorList>
    </citation>
    <scope>NUCLEOTIDE SEQUENCE [LARGE SCALE GENOMIC DNA]</scope>
    <source>
        <strain evidence="8">G859</strain>
        <tissue evidence="8">Whole worm</tissue>
    </source>
</reference>
<evidence type="ECO:0000256" key="2">
    <source>
        <dbReference type="ARBA" id="ARBA00023043"/>
    </source>
</evidence>
<keyword evidence="2 3" id="KW-0040">ANK repeat</keyword>
<dbReference type="SUPFAM" id="SSF48403">
    <property type="entry name" value="Ankyrin repeat"/>
    <property type="match status" value="2"/>
</dbReference>
<dbReference type="EC" id="2.4.2.-" evidence="4"/>
<feature type="chain" id="PRO_5042912514" description="Poly [ADP-ribose] polymerase" evidence="6">
    <location>
        <begin position="33"/>
        <end position="1443"/>
    </location>
</feature>
<dbReference type="PROSITE" id="PS50088">
    <property type="entry name" value="ANK_REPEAT"/>
    <property type="match status" value="4"/>
</dbReference>
<evidence type="ECO:0000313" key="9">
    <source>
        <dbReference type="Proteomes" id="UP001331761"/>
    </source>
</evidence>
<dbReference type="Gene3D" id="1.25.40.20">
    <property type="entry name" value="Ankyrin repeat-containing domain"/>
    <property type="match status" value="4"/>
</dbReference>
<evidence type="ECO:0000256" key="4">
    <source>
        <dbReference type="RuleBase" id="RU362114"/>
    </source>
</evidence>
<evidence type="ECO:0000256" key="6">
    <source>
        <dbReference type="SAM" id="SignalP"/>
    </source>
</evidence>
<dbReference type="PROSITE" id="PS51059">
    <property type="entry name" value="PARP_CATALYTIC"/>
    <property type="match status" value="1"/>
</dbReference>
<keyword evidence="1" id="KW-0677">Repeat</keyword>
<feature type="repeat" description="ANK" evidence="3">
    <location>
        <begin position="766"/>
        <end position="798"/>
    </location>
</feature>
<feature type="region of interest" description="Disordered" evidence="5">
    <location>
        <begin position="1081"/>
        <end position="1135"/>
    </location>
</feature>
<evidence type="ECO:0000256" key="1">
    <source>
        <dbReference type="ARBA" id="ARBA00022737"/>
    </source>
</evidence>
<dbReference type="Proteomes" id="UP001331761">
    <property type="component" value="Unassembled WGS sequence"/>
</dbReference>
<feature type="compositionally biased region" description="Basic and acidic residues" evidence="5">
    <location>
        <begin position="110"/>
        <end position="135"/>
    </location>
</feature>
<dbReference type="PANTHER" id="PTHR24198">
    <property type="entry name" value="ANKYRIN REPEAT AND PROTEIN KINASE DOMAIN-CONTAINING PROTEIN"/>
    <property type="match status" value="1"/>
</dbReference>